<keyword evidence="1" id="KW-0472">Membrane</keyword>
<feature type="transmembrane region" description="Helical" evidence="1">
    <location>
        <begin position="28"/>
        <end position="45"/>
    </location>
</feature>
<dbReference type="EMBL" id="BMLS01000001">
    <property type="protein sequence ID" value="GGO65215.1"/>
    <property type="molecule type" value="Genomic_DNA"/>
</dbReference>
<sequence>MIYICIGVVTLFLTYRSQIKAVDKWNNFLVYVFSGATYLCAYILIELETANDVKNITFKIAAIIFLFSTLFVTFAIKPDNPR</sequence>
<dbReference type="Proteomes" id="UP000606935">
    <property type="component" value="Unassembled WGS sequence"/>
</dbReference>
<reference evidence="2" key="1">
    <citation type="journal article" date="2014" name="Int. J. Syst. Evol. Microbiol.">
        <title>Complete genome sequence of Corynebacterium casei LMG S-19264T (=DSM 44701T), isolated from a smear-ripened cheese.</title>
        <authorList>
            <consortium name="US DOE Joint Genome Institute (JGI-PGF)"/>
            <person name="Walter F."/>
            <person name="Albersmeier A."/>
            <person name="Kalinowski J."/>
            <person name="Ruckert C."/>
        </authorList>
    </citation>
    <scope>NUCLEOTIDE SEQUENCE</scope>
    <source>
        <strain evidence="2">CGMCC 1.7086</strain>
    </source>
</reference>
<name>A0A918DHB4_9ALTE</name>
<feature type="transmembrane region" description="Helical" evidence="1">
    <location>
        <begin position="57"/>
        <end position="76"/>
    </location>
</feature>
<organism evidence="2 3">
    <name type="scientific">Bowmanella pacifica</name>
    <dbReference type="NCBI Taxonomy" id="502051"/>
    <lineage>
        <taxon>Bacteria</taxon>
        <taxon>Pseudomonadati</taxon>
        <taxon>Pseudomonadota</taxon>
        <taxon>Gammaproteobacteria</taxon>
        <taxon>Alteromonadales</taxon>
        <taxon>Alteromonadaceae</taxon>
        <taxon>Bowmanella</taxon>
    </lineage>
</organism>
<evidence type="ECO:0000313" key="3">
    <source>
        <dbReference type="Proteomes" id="UP000606935"/>
    </source>
</evidence>
<gene>
    <name evidence="2" type="ORF">GCM10010982_06480</name>
</gene>
<reference evidence="2" key="2">
    <citation type="submission" date="2020-09" db="EMBL/GenBank/DDBJ databases">
        <authorList>
            <person name="Sun Q."/>
            <person name="Zhou Y."/>
        </authorList>
    </citation>
    <scope>NUCLEOTIDE SEQUENCE</scope>
    <source>
        <strain evidence="2">CGMCC 1.7086</strain>
    </source>
</reference>
<proteinExistence type="predicted"/>
<protein>
    <submittedName>
        <fullName evidence="2">Uncharacterized protein</fullName>
    </submittedName>
</protein>
<keyword evidence="3" id="KW-1185">Reference proteome</keyword>
<keyword evidence="1" id="KW-0812">Transmembrane</keyword>
<dbReference type="AlphaFoldDB" id="A0A918DHB4"/>
<evidence type="ECO:0000313" key="2">
    <source>
        <dbReference type="EMBL" id="GGO65215.1"/>
    </source>
</evidence>
<evidence type="ECO:0000256" key="1">
    <source>
        <dbReference type="SAM" id="Phobius"/>
    </source>
</evidence>
<keyword evidence="1" id="KW-1133">Transmembrane helix</keyword>
<comment type="caution">
    <text evidence="2">The sequence shown here is derived from an EMBL/GenBank/DDBJ whole genome shotgun (WGS) entry which is preliminary data.</text>
</comment>
<accession>A0A918DHB4</accession>